<dbReference type="InterPro" id="IPR052184">
    <property type="entry name" value="SDR_enzymes"/>
</dbReference>
<accession>A0ABN8EDK8</accession>
<dbReference type="PRINTS" id="PR00081">
    <property type="entry name" value="GDHRDH"/>
</dbReference>
<evidence type="ECO:0000313" key="3">
    <source>
        <dbReference type="Proteomes" id="UP000838100"/>
    </source>
</evidence>
<dbReference type="CDD" id="cd05325">
    <property type="entry name" value="carb_red_sniffer_like_SDR_c"/>
    <property type="match status" value="1"/>
</dbReference>
<dbReference type="PANTHER" id="PTHR45458:SF1">
    <property type="entry name" value="SHORT CHAIN DEHYDROGENASE"/>
    <property type="match status" value="1"/>
</dbReference>
<organism evidence="2 3">
    <name type="scientific">Sinobacterium norvegicum</name>
    <dbReference type="NCBI Taxonomy" id="1641715"/>
    <lineage>
        <taxon>Bacteria</taxon>
        <taxon>Pseudomonadati</taxon>
        <taxon>Pseudomonadota</taxon>
        <taxon>Gammaproteobacteria</taxon>
        <taxon>Cellvibrionales</taxon>
        <taxon>Spongiibacteraceae</taxon>
        <taxon>Sinobacterium</taxon>
    </lineage>
</organism>
<evidence type="ECO:0008006" key="4">
    <source>
        <dbReference type="Google" id="ProtNLM"/>
    </source>
</evidence>
<dbReference type="SUPFAM" id="SSF51735">
    <property type="entry name" value="NAD(P)-binding Rossmann-fold domains"/>
    <property type="match status" value="1"/>
</dbReference>
<evidence type="ECO:0000313" key="2">
    <source>
        <dbReference type="EMBL" id="CAH0990064.1"/>
    </source>
</evidence>
<protein>
    <recommendedName>
        <fullName evidence="4">Short-chain dehydrogenase</fullName>
    </recommendedName>
</protein>
<dbReference type="RefSeq" id="WP_237442758.1">
    <property type="nucleotide sequence ID" value="NZ_CAKLPX010000001.1"/>
</dbReference>
<sequence>MTQTVLITGAASGIGLAMTQQYLAQGNQVTACCRSSSDALAALDCEVVTDVDVTQPESVDRLKSKLAGRSIDILINCAGLLTNESLDDLCFNRIQTQWEVNALGPLRMTEALLPCLNEGSKIAMITSRMGSIGDNTSGSRYGYRMSKAALNAASKSLAEDLKPCGISVAILHPGLVSTRMIGFSGDISPAEAAQRLMVRIEQLDLTNTGTFWHSNGDVLPW</sequence>
<comment type="similarity">
    <text evidence="1">Belongs to the short-chain dehydrogenases/reductases (SDR) family.</text>
</comment>
<dbReference type="PRINTS" id="PR00080">
    <property type="entry name" value="SDRFAMILY"/>
</dbReference>
<comment type="caution">
    <text evidence="2">The sequence shown here is derived from an EMBL/GenBank/DDBJ whole genome shotgun (WGS) entry which is preliminary data.</text>
</comment>
<dbReference type="InterPro" id="IPR036291">
    <property type="entry name" value="NAD(P)-bd_dom_sf"/>
</dbReference>
<dbReference type="EMBL" id="CAKLPX010000001">
    <property type="protein sequence ID" value="CAH0990064.1"/>
    <property type="molecule type" value="Genomic_DNA"/>
</dbReference>
<dbReference type="Proteomes" id="UP000838100">
    <property type="component" value="Unassembled WGS sequence"/>
</dbReference>
<name>A0ABN8EDK8_9GAMM</name>
<evidence type="ECO:0000256" key="1">
    <source>
        <dbReference type="RuleBase" id="RU000363"/>
    </source>
</evidence>
<dbReference type="PANTHER" id="PTHR45458">
    <property type="entry name" value="SHORT-CHAIN DEHYDROGENASE/REDUCTASE SDR"/>
    <property type="match status" value="1"/>
</dbReference>
<reference evidence="2" key="1">
    <citation type="submission" date="2021-12" db="EMBL/GenBank/DDBJ databases">
        <authorList>
            <person name="Rodrigo-Torres L."/>
            <person name="Arahal R. D."/>
            <person name="Lucena T."/>
        </authorList>
    </citation>
    <scope>NUCLEOTIDE SEQUENCE</scope>
    <source>
        <strain evidence="2">CECT 8267</strain>
    </source>
</reference>
<proteinExistence type="inferred from homology"/>
<dbReference type="Gene3D" id="3.40.50.720">
    <property type="entry name" value="NAD(P)-binding Rossmann-like Domain"/>
    <property type="match status" value="1"/>
</dbReference>
<dbReference type="InterPro" id="IPR002347">
    <property type="entry name" value="SDR_fam"/>
</dbReference>
<gene>
    <name evidence="2" type="ORF">SIN8267_00147</name>
</gene>
<dbReference type="Pfam" id="PF00106">
    <property type="entry name" value="adh_short"/>
    <property type="match status" value="1"/>
</dbReference>
<keyword evidence="3" id="KW-1185">Reference proteome</keyword>